<gene>
    <name evidence="10" type="ORF">ANCCAN_01873</name>
</gene>
<keyword evidence="6 9" id="KW-0812">Transmembrane</keyword>
<reference evidence="10 11" key="1">
    <citation type="submission" date="2014-10" db="EMBL/GenBank/DDBJ databases">
        <title>Draft genome of the hookworm Ancylostoma caninum.</title>
        <authorList>
            <person name="Mitreva M."/>
        </authorList>
    </citation>
    <scope>NUCLEOTIDE SEQUENCE [LARGE SCALE GENOMIC DNA]</scope>
    <source>
        <strain evidence="10 11">Baltimore</strain>
    </source>
</reference>
<keyword evidence="11" id="KW-1185">Reference proteome</keyword>
<dbReference type="PANTHER" id="PTHR12929:SF10">
    <property type="entry name" value="RIBOFLAVIN TRANSPORTER"/>
    <property type="match status" value="1"/>
</dbReference>
<evidence type="ECO:0000256" key="2">
    <source>
        <dbReference type="ARBA" id="ARBA00004651"/>
    </source>
</evidence>
<feature type="transmembrane region" description="Helical" evidence="9">
    <location>
        <begin position="141"/>
        <end position="161"/>
    </location>
</feature>
<dbReference type="Pfam" id="PF06237">
    <property type="entry name" value="SLC52_ribofla_tr"/>
    <property type="match status" value="1"/>
</dbReference>
<dbReference type="PROSITE" id="PS51257">
    <property type="entry name" value="PROKAR_LIPOPROTEIN"/>
    <property type="match status" value="1"/>
</dbReference>
<evidence type="ECO:0000256" key="5">
    <source>
        <dbReference type="ARBA" id="ARBA00022475"/>
    </source>
</evidence>
<feature type="transmembrane region" description="Helical" evidence="9">
    <location>
        <begin position="181"/>
        <end position="205"/>
    </location>
</feature>
<dbReference type="STRING" id="29170.A0A368HA18"/>
<feature type="transmembrane region" description="Helical" evidence="9">
    <location>
        <begin position="345"/>
        <end position="364"/>
    </location>
</feature>
<feature type="transmembrane region" description="Helical" evidence="9">
    <location>
        <begin position="75"/>
        <end position="96"/>
    </location>
</feature>
<comment type="catalytic activity">
    <reaction evidence="1 9">
        <text>riboflavin(in) = riboflavin(out)</text>
        <dbReference type="Rhea" id="RHEA:35015"/>
        <dbReference type="ChEBI" id="CHEBI:57986"/>
    </reaction>
</comment>
<dbReference type="GO" id="GO:0032217">
    <property type="term" value="F:riboflavin transmembrane transporter activity"/>
    <property type="evidence" value="ECO:0007669"/>
    <property type="project" value="UniProtKB-UniRule"/>
</dbReference>
<feature type="transmembrane region" description="Helical" evidence="9">
    <location>
        <begin position="285"/>
        <end position="307"/>
    </location>
</feature>
<evidence type="ECO:0000256" key="8">
    <source>
        <dbReference type="ARBA" id="ARBA00023136"/>
    </source>
</evidence>
<feature type="transmembrane region" description="Helical" evidence="9">
    <location>
        <begin position="108"/>
        <end position="129"/>
    </location>
</feature>
<protein>
    <recommendedName>
        <fullName evidence="9">Riboflavin transporter</fullName>
    </recommendedName>
</protein>
<dbReference type="InterPro" id="IPR009357">
    <property type="entry name" value="Riboflavin_transptr"/>
</dbReference>
<organism evidence="10 11">
    <name type="scientific">Ancylostoma caninum</name>
    <name type="common">Dog hookworm</name>
    <dbReference type="NCBI Taxonomy" id="29170"/>
    <lineage>
        <taxon>Eukaryota</taxon>
        <taxon>Metazoa</taxon>
        <taxon>Ecdysozoa</taxon>
        <taxon>Nematoda</taxon>
        <taxon>Chromadorea</taxon>
        <taxon>Rhabditida</taxon>
        <taxon>Rhabditina</taxon>
        <taxon>Rhabditomorpha</taxon>
        <taxon>Strongyloidea</taxon>
        <taxon>Ancylostomatidae</taxon>
        <taxon>Ancylostomatinae</taxon>
        <taxon>Ancylostoma</taxon>
    </lineage>
</organism>
<evidence type="ECO:0000256" key="3">
    <source>
        <dbReference type="ARBA" id="ARBA00006366"/>
    </source>
</evidence>
<dbReference type="AlphaFoldDB" id="A0A368HA18"/>
<comment type="caution">
    <text evidence="10">The sequence shown here is derived from an EMBL/GenBank/DDBJ whole genome shotgun (WGS) entry which is preliminary data.</text>
</comment>
<dbReference type="Proteomes" id="UP000252519">
    <property type="component" value="Unassembled WGS sequence"/>
</dbReference>
<evidence type="ECO:0000313" key="11">
    <source>
        <dbReference type="Proteomes" id="UP000252519"/>
    </source>
</evidence>
<proteinExistence type="inferred from homology"/>
<comment type="function">
    <text evidence="9">Plasma membrane transporter mediating the uptake by cells of the water soluble vitamin B2/riboflavin that plays a key role in biochemical oxidation-reduction reactions of the carbohydrate, lipid, and amino acid metabolism.</text>
</comment>
<keyword evidence="5 9" id="KW-1003">Cell membrane</keyword>
<evidence type="ECO:0000313" key="10">
    <source>
        <dbReference type="EMBL" id="RCN52085.1"/>
    </source>
</evidence>
<evidence type="ECO:0000256" key="6">
    <source>
        <dbReference type="ARBA" id="ARBA00022692"/>
    </source>
</evidence>
<feature type="transmembrane region" description="Helical" evidence="9">
    <location>
        <begin position="384"/>
        <end position="404"/>
    </location>
</feature>
<evidence type="ECO:0000256" key="4">
    <source>
        <dbReference type="ARBA" id="ARBA00022448"/>
    </source>
</evidence>
<dbReference type="EMBL" id="JOJR01000009">
    <property type="protein sequence ID" value="RCN52085.1"/>
    <property type="molecule type" value="Genomic_DNA"/>
</dbReference>
<feature type="transmembrane region" description="Helical" evidence="9">
    <location>
        <begin position="250"/>
        <end position="273"/>
    </location>
</feature>
<dbReference type="OrthoDB" id="9995836at2759"/>
<comment type="subcellular location">
    <subcellularLocation>
        <location evidence="2 9">Cell membrane</location>
        <topology evidence="2 9">Multi-pass membrane protein</topology>
    </subcellularLocation>
</comment>
<evidence type="ECO:0000256" key="9">
    <source>
        <dbReference type="RuleBase" id="RU368035"/>
    </source>
</evidence>
<evidence type="ECO:0000256" key="7">
    <source>
        <dbReference type="ARBA" id="ARBA00022989"/>
    </source>
</evidence>
<name>A0A368HA18_ANCCA</name>
<comment type="similarity">
    <text evidence="3 9">Belongs to the riboflavin transporter family.</text>
</comment>
<feature type="transmembrane region" description="Helical" evidence="9">
    <location>
        <begin position="314"/>
        <end position="333"/>
    </location>
</feature>
<keyword evidence="8 9" id="KW-0472">Membrane</keyword>
<accession>A0A368HA18</accession>
<keyword evidence="4 9" id="KW-0813">Transport</keyword>
<dbReference type="PANTHER" id="PTHR12929">
    <property type="entry name" value="SOLUTE CARRIER FAMILY 52"/>
    <property type="match status" value="1"/>
</dbReference>
<sequence>MTTSKLLLVLVVIFGSCTWIGTNSVWMQLPLLTSELPEGWNLPSYLSVVVQIGCIGPLIYTIVHKGCKSVQIPHTSLILSFLIFACVCQLGLAFLWKNTAVIGNRSYSIALYLLLFGLALVDAISNVLFMPFMAKFHPSYLNAYFVGMGFSSLIPSILAIIQGTTTYKCEGGVPHYSQPLFSTAVFFGIIFVSNCISAIAFILLYRLADKKEPTEEPLQSDGEARSEIPEMLSSTEQMLSQSPERLSKSYYALVLFTVTLINAQMNGIIPSISSYAALPYSQSTYHYSVTLSNIMMPAASFLSFFVIFRKLSILMVLSAMSTCATAFLVYLAALSPSLIFDSRSVGSALSVTASLLAAGLHSYLRVSFASRLRDCDNNESRLFWCGLFTQIGSFIGSMIMLPLVDIAHIFKSAPPCQ</sequence>
<feature type="transmembrane region" description="Helical" evidence="9">
    <location>
        <begin position="42"/>
        <end position="63"/>
    </location>
</feature>
<keyword evidence="7 9" id="KW-1133">Transmembrane helix</keyword>
<dbReference type="GO" id="GO:0005886">
    <property type="term" value="C:plasma membrane"/>
    <property type="evidence" value="ECO:0007669"/>
    <property type="project" value="UniProtKB-SubCell"/>
</dbReference>
<evidence type="ECO:0000256" key="1">
    <source>
        <dbReference type="ARBA" id="ARBA00000215"/>
    </source>
</evidence>